<accession>A0A1Q9HQM8</accession>
<feature type="domain" description="HTH gntR-type" evidence="4">
    <location>
        <begin position="6"/>
        <end position="74"/>
    </location>
</feature>
<name>A0A1Q9HQM8_9VIBR</name>
<evidence type="ECO:0000256" key="2">
    <source>
        <dbReference type="ARBA" id="ARBA00023125"/>
    </source>
</evidence>
<dbReference type="InterPro" id="IPR036388">
    <property type="entry name" value="WH-like_DNA-bd_sf"/>
</dbReference>
<dbReference type="Gene3D" id="1.20.120.530">
    <property type="entry name" value="GntR ligand-binding domain-like"/>
    <property type="match status" value="1"/>
</dbReference>
<dbReference type="Pfam" id="PF07729">
    <property type="entry name" value="FCD"/>
    <property type="match status" value="1"/>
</dbReference>
<dbReference type="Proteomes" id="UP000186039">
    <property type="component" value="Unassembled WGS sequence"/>
</dbReference>
<dbReference type="PANTHER" id="PTHR43537:SF5">
    <property type="entry name" value="UXU OPERON TRANSCRIPTIONAL REGULATOR"/>
    <property type="match status" value="1"/>
</dbReference>
<proteinExistence type="predicted"/>
<dbReference type="SMART" id="SM00895">
    <property type="entry name" value="FCD"/>
    <property type="match status" value="1"/>
</dbReference>
<organism evidence="5 8">
    <name type="scientific">Vibrio panuliri</name>
    <dbReference type="NCBI Taxonomy" id="1381081"/>
    <lineage>
        <taxon>Bacteria</taxon>
        <taxon>Pseudomonadati</taxon>
        <taxon>Pseudomonadota</taxon>
        <taxon>Gammaproteobacteria</taxon>
        <taxon>Vibrionales</taxon>
        <taxon>Vibrionaceae</taxon>
        <taxon>Vibrio</taxon>
    </lineage>
</organism>
<sequence>MAENSKRLYVKVANDIIEQIKQGTYQIGDCIPPERKLAEQLGVSRTVVREAMVYLEMQGIADIRKGAGVFIINDANSLNVKNNLPEVTPFEILQARLMIEPQLARFAAENKTPELIEELSNCIKMMESSMFFSEATLRHQASVDADRQFHKAINRVSDNPLVINFYEELMALHMAGDMWKRMDELADEPASRGQWIADHKLIFSAIEQGDGDKAYQCIHDHIMNVIVEITE</sequence>
<comment type="caution">
    <text evidence="5">The sequence shown here is derived from an EMBL/GenBank/DDBJ whole genome shotgun (WGS) entry which is preliminary data.</text>
</comment>
<dbReference type="PRINTS" id="PR00035">
    <property type="entry name" value="HTHGNTR"/>
</dbReference>
<dbReference type="GO" id="GO:0003677">
    <property type="term" value="F:DNA binding"/>
    <property type="evidence" value="ECO:0007669"/>
    <property type="project" value="UniProtKB-KW"/>
</dbReference>
<dbReference type="AlphaFoldDB" id="A0A1Q9HQM8"/>
<evidence type="ECO:0000313" key="8">
    <source>
        <dbReference type="Proteomes" id="UP000186313"/>
    </source>
</evidence>
<keyword evidence="1" id="KW-0805">Transcription regulation</keyword>
<dbReference type="Pfam" id="PF00392">
    <property type="entry name" value="GntR"/>
    <property type="match status" value="1"/>
</dbReference>
<keyword evidence="3" id="KW-0804">Transcription</keyword>
<evidence type="ECO:0000313" key="6">
    <source>
        <dbReference type="EMBL" id="OLQ95101.1"/>
    </source>
</evidence>
<evidence type="ECO:0000313" key="5">
    <source>
        <dbReference type="EMBL" id="OLQ93177.1"/>
    </source>
</evidence>
<dbReference type="Proteomes" id="UP000186313">
    <property type="component" value="Unassembled WGS sequence"/>
</dbReference>
<dbReference type="EMBL" id="MJMH01000099">
    <property type="protein sequence ID" value="OLQ95101.1"/>
    <property type="molecule type" value="Genomic_DNA"/>
</dbReference>
<dbReference type="RefSeq" id="WP_075705817.1">
    <property type="nucleotide sequence ID" value="NZ_AP019655.1"/>
</dbReference>
<evidence type="ECO:0000256" key="1">
    <source>
        <dbReference type="ARBA" id="ARBA00023015"/>
    </source>
</evidence>
<dbReference type="OrthoDB" id="5450856at2"/>
<keyword evidence="7" id="KW-1185">Reference proteome</keyword>
<dbReference type="PROSITE" id="PS50949">
    <property type="entry name" value="HTH_GNTR"/>
    <property type="match status" value="1"/>
</dbReference>
<dbReference type="SMART" id="SM00345">
    <property type="entry name" value="HTH_GNTR"/>
    <property type="match status" value="1"/>
</dbReference>
<gene>
    <name evidence="6" type="ORF">BIY20_07070</name>
    <name evidence="5" type="ORF">BIY22_01415</name>
</gene>
<keyword evidence="2" id="KW-0238">DNA-binding</keyword>
<dbReference type="GO" id="GO:0003700">
    <property type="term" value="F:DNA-binding transcription factor activity"/>
    <property type="evidence" value="ECO:0007669"/>
    <property type="project" value="InterPro"/>
</dbReference>
<dbReference type="InterPro" id="IPR000524">
    <property type="entry name" value="Tscrpt_reg_HTH_GntR"/>
</dbReference>
<dbReference type="InterPro" id="IPR036390">
    <property type="entry name" value="WH_DNA-bd_sf"/>
</dbReference>
<dbReference type="Gene3D" id="1.10.10.10">
    <property type="entry name" value="Winged helix-like DNA-binding domain superfamily/Winged helix DNA-binding domain"/>
    <property type="match status" value="1"/>
</dbReference>
<dbReference type="STRING" id="1381081.BIY22_01415"/>
<evidence type="ECO:0000259" key="4">
    <source>
        <dbReference type="PROSITE" id="PS50949"/>
    </source>
</evidence>
<dbReference type="PANTHER" id="PTHR43537">
    <property type="entry name" value="TRANSCRIPTIONAL REGULATOR, GNTR FAMILY"/>
    <property type="match status" value="1"/>
</dbReference>
<dbReference type="EMBL" id="MJMJ01000001">
    <property type="protein sequence ID" value="OLQ93177.1"/>
    <property type="molecule type" value="Genomic_DNA"/>
</dbReference>
<reference evidence="7 8" key="1">
    <citation type="submission" date="2016-09" db="EMBL/GenBank/DDBJ databases">
        <title>Genomic Taxonomy of the Vibrionaceae.</title>
        <authorList>
            <person name="Gonzalez-Castillo A."/>
            <person name="Gomez-Gil B."/>
            <person name="Enciso-Ibarra K."/>
        </authorList>
    </citation>
    <scope>NUCLEOTIDE SEQUENCE [LARGE SCALE GENOMIC DNA]</scope>
    <source>
        <strain evidence="6 7">CAIM 1902</strain>
        <strain evidence="5 8">CAIM 703</strain>
    </source>
</reference>
<evidence type="ECO:0000256" key="3">
    <source>
        <dbReference type="ARBA" id="ARBA00023163"/>
    </source>
</evidence>
<dbReference type="CDD" id="cd07377">
    <property type="entry name" value="WHTH_GntR"/>
    <property type="match status" value="1"/>
</dbReference>
<protein>
    <recommendedName>
        <fullName evidence="4">HTH gntR-type domain-containing protein</fullName>
    </recommendedName>
</protein>
<evidence type="ECO:0000313" key="7">
    <source>
        <dbReference type="Proteomes" id="UP000186039"/>
    </source>
</evidence>
<dbReference type="InterPro" id="IPR011711">
    <property type="entry name" value="GntR_C"/>
</dbReference>
<dbReference type="SUPFAM" id="SSF46785">
    <property type="entry name" value="Winged helix' DNA-binding domain"/>
    <property type="match status" value="1"/>
</dbReference>
<dbReference type="SUPFAM" id="SSF48008">
    <property type="entry name" value="GntR ligand-binding domain-like"/>
    <property type="match status" value="1"/>
</dbReference>
<dbReference type="InterPro" id="IPR008920">
    <property type="entry name" value="TF_FadR/GntR_C"/>
</dbReference>